<dbReference type="SUPFAM" id="SSF53697">
    <property type="entry name" value="SIS domain"/>
    <property type="match status" value="1"/>
</dbReference>
<dbReference type="InterPro" id="IPR046348">
    <property type="entry name" value="SIS_dom_sf"/>
</dbReference>
<feature type="compositionally biased region" description="Low complexity" evidence="1">
    <location>
        <begin position="116"/>
        <end position="137"/>
    </location>
</feature>
<dbReference type="Proteomes" id="UP001501231">
    <property type="component" value="Unassembled WGS sequence"/>
</dbReference>
<evidence type="ECO:0008006" key="4">
    <source>
        <dbReference type="Google" id="ProtNLM"/>
    </source>
</evidence>
<reference evidence="2 3" key="1">
    <citation type="journal article" date="2019" name="Int. J. Syst. Evol. Microbiol.">
        <title>The Global Catalogue of Microorganisms (GCM) 10K type strain sequencing project: providing services to taxonomists for standard genome sequencing and annotation.</title>
        <authorList>
            <consortium name="The Broad Institute Genomics Platform"/>
            <consortium name="The Broad Institute Genome Sequencing Center for Infectious Disease"/>
            <person name="Wu L."/>
            <person name="Ma J."/>
        </authorList>
    </citation>
    <scope>NUCLEOTIDE SEQUENCE [LARGE SCALE GENOMIC DNA]</scope>
    <source>
        <strain evidence="2 3">JCM 3325</strain>
    </source>
</reference>
<accession>A0ABN3K919</accession>
<evidence type="ECO:0000256" key="1">
    <source>
        <dbReference type="SAM" id="MobiDB-lite"/>
    </source>
</evidence>
<name>A0ABN3K919_9ACTN</name>
<organism evidence="2 3">
    <name type="scientific">Actinomadura vinacea</name>
    <dbReference type="NCBI Taxonomy" id="115336"/>
    <lineage>
        <taxon>Bacteria</taxon>
        <taxon>Bacillati</taxon>
        <taxon>Actinomycetota</taxon>
        <taxon>Actinomycetes</taxon>
        <taxon>Streptosporangiales</taxon>
        <taxon>Thermomonosporaceae</taxon>
        <taxon>Actinomadura</taxon>
    </lineage>
</organism>
<evidence type="ECO:0000313" key="3">
    <source>
        <dbReference type="Proteomes" id="UP001501231"/>
    </source>
</evidence>
<gene>
    <name evidence="2" type="ORF">GCM10010191_83600</name>
</gene>
<dbReference type="RefSeq" id="WP_344596925.1">
    <property type="nucleotide sequence ID" value="NZ_BAAARW010000039.1"/>
</dbReference>
<feature type="region of interest" description="Disordered" evidence="1">
    <location>
        <begin position="116"/>
        <end position="184"/>
    </location>
</feature>
<protein>
    <recommendedName>
        <fullName evidence="4">Glucose-6-phosphate isomerase</fullName>
    </recommendedName>
</protein>
<dbReference type="EMBL" id="BAAARW010000039">
    <property type="protein sequence ID" value="GAA2452536.1"/>
    <property type="molecule type" value="Genomic_DNA"/>
</dbReference>
<proteinExistence type="predicted"/>
<keyword evidence="3" id="KW-1185">Reference proteome</keyword>
<comment type="caution">
    <text evidence="2">The sequence shown here is derived from an EMBL/GenBank/DDBJ whole genome shotgun (WGS) entry which is preliminary data.</text>
</comment>
<evidence type="ECO:0000313" key="2">
    <source>
        <dbReference type="EMBL" id="GAA2452536.1"/>
    </source>
</evidence>
<feature type="compositionally biased region" description="Acidic residues" evidence="1">
    <location>
        <begin position="141"/>
        <end position="151"/>
    </location>
</feature>
<sequence length="601" mass="61828">MTPYTSVASGGMVITARGRVREAAERTLGRLWIDEVPVRLASEDPALWPSAARAGAAGRALCWPGQPGPARALLDRLAELRAEAEAAGLTEVALLGRGASARAADLIFRHFAARSAGPAEPAGDAGPADQGAVDAGGTSAESDEGADEGADAESTGPAAAIGAFETSSGPSGPGRGPGGMSLTVLDGPEPGPLFRLGSDRERLRRTLVVVTGNDQATDTLRRVLVRMFGDLDLSPEEIARRFVVVTAPGGIPAEKAADAGHPLIEAPEPTAFGALSPYALVPAGLAGADVAALLDEAKEALPSLTRPENNPGLVLGAILGGAVRAGRETMVLGAYPASASARHEPGLADWIAPMLAETTGGRLLPLVQHGGLPVVPGDDLFLVTLEGRPHQDDATVSGPLAAQLVLWEYAAAVGAYLLGTDPLQAPGRDPGEAVPEAPVFVEGESGQAVEVHTSDPALAAAADLSGLLEAVVRRAAADGHLAIVAHLDPDLPRGQGSQVRRLAALLAARCARPVTISWGQRYPAIGNDHQEKGVYLMMTGNVVHDVPVPGRHRRLGLLQEARALGEARAAAREGGRPVVRLHLQDRRAGLARLLESARGET</sequence>